<evidence type="ECO:0000313" key="12">
    <source>
        <dbReference type="Proteomes" id="UP000051084"/>
    </source>
</evidence>
<reference evidence="11 12" key="1">
    <citation type="journal article" date="2015" name="Genome Announc.">
        <title>Expanding the biotechnology potential of lactobacilli through comparative genomics of 213 strains and associated genera.</title>
        <authorList>
            <person name="Sun Z."/>
            <person name="Harris H.M."/>
            <person name="McCann A."/>
            <person name="Guo C."/>
            <person name="Argimon S."/>
            <person name="Zhang W."/>
            <person name="Yang X."/>
            <person name="Jeffery I.B."/>
            <person name="Cooney J.C."/>
            <person name="Kagawa T.F."/>
            <person name="Liu W."/>
            <person name="Song Y."/>
            <person name="Salvetti E."/>
            <person name="Wrobel A."/>
            <person name="Rasinkangas P."/>
            <person name="Parkhill J."/>
            <person name="Rea M.C."/>
            <person name="O'Sullivan O."/>
            <person name="Ritari J."/>
            <person name="Douillard F.P."/>
            <person name="Paul Ross R."/>
            <person name="Yang R."/>
            <person name="Briner A.E."/>
            <person name="Felis G.E."/>
            <person name="de Vos W.M."/>
            <person name="Barrangou R."/>
            <person name="Klaenhammer T.R."/>
            <person name="Caufield P.W."/>
            <person name="Cui Y."/>
            <person name="Zhang H."/>
            <person name="O'Toole P.W."/>
        </authorList>
    </citation>
    <scope>NUCLEOTIDE SEQUENCE [LARGE SCALE GENOMIC DNA]</scope>
    <source>
        <strain evidence="11 12">DSM 18793</strain>
    </source>
</reference>
<protein>
    <submittedName>
        <fullName evidence="11">Metal uptake regulator</fullName>
    </submittedName>
</protein>
<keyword evidence="3" id="KW-0963">Cytoplasm</keyword>
<dbReference type="Proteomes" id="UP000051084">
    <property type="component" value="Unassembled WGS sequence"/>
</dbReference>
<comment type="similarity">
    <text evidence="2">Belongs to the Fur family.</text>
</comment>
<evidence type="ECO:0000256" key="4">
    <source>
        <dbReference type="ARBA" id="ARBA00022491"/>
    </source>
</evidence>
<comment type="cofactor">
    <cofactor evidence="10">
        <name>Mn(2+)</name>
        <dbReference type="ChEBI" id="CHEBI:29035"/>
    </cofactor>
    <cofactor evidence="10">
        <name>Fe(2+)</name>
        <dbReference type="ChEBI" id="CHEBI:29033"/>
    </cofactor>
    <text evidence="10">Binds 1 Mn(2+) or Fe(2+) ion per subunit.</text>
</comment>
<keyword evidence="12" id="KW-1185">Reference proteome</keyword>
<keyword evidence="5 9" id="KW-0862">Zinc</keyword>
<dbReference type="InterPro" id="IPR043135">
    <property type="entry name" value="Fur_C"/>
</dbReference>
<sequence length="151" mass="17313">MTEQLKQALATVRQHGIRVTKQRQSLLELLAATPDRYLNITELDDQMRAIYPGVSHNTIYRNLTEFNELGIVEITQRRQGKAVKLKCDDPIHGHHHHFICQRCGRVQEIRLPEIDPADFQDQLPGAQLLGHAYELYGLCATCAQQLTEEQE</sequence>
<evidence type="ECO:0000256" key="9">
    <source>
        <dbReference type="PIRSR" id="PIRSR602481-1"/>
    </source>
</evidence>
<feature type="binding site" evidence="9">
    <location>
        <position position="139"/>
    </location>
    <ligand>
        <name>Zn(2+)</name>
        <dbReference type="ChEBI" id="CHEBI:29105"/>
    </ligand>
</feature>
<dbReference type="InterPro" id="IPR036388">
    <property type="entry name" value="WH-like_DNA-bd_sf"/>
</dbReference>
<dbReference type="Gene3D" id="3.30.1490.190">
    <property type="match status" value="1"/>
</dbReference>
<dbReference type="Gene3D" id="1.10.10.10">
    <property type="entry name" value="Winged helix-like DNA-binding domain superfamily/Winged helix DNA-binding domain"/>
    <property type="match status" value="1"/>
</dbReference>
<proteinExistence type="inferred from homology"/>
<keyword evidence="9" id="KW-0479">Metal-binding</keyword>
<keyword evidence="4" id="KW-0678">Repressor</keyword>
<dbReference type="Pfam" id="PF01475">
    <property type="entry name" value="FUR"/>
    <property type="match status" value="1"/>
</dbReference>
<feature type="binding site" evidence="9">
    <location>
        <position position="103"/>
    </location>
    <ligand>
        <name>Zn(2+)</name>
        <dbReference type="ChEBI" id="CHEBI:29105"/>
    </ligand>
</feature>
<dbReference type="SUPFAM" id="SSF46785">
    <property type="entry name" value="Winged helix' DNA-binding domain"/>
    <property type="match status" value="1"/>
</dbReference>
<dbReference type="GO" id="GO:0003700">
    <property type="term" value="F:DNA-binding transcription factor activity"/>
    <property type="evidence" value="ECO:0007669"/>
    <property type="project" value="InterPro"/>
</dbReference>
<evidence type="ECO:0000256" key="6">
    <source>
        <dbReference type="ARBA" id="ARBA00023015"/>
    </source>
</evidence>
<evidence type="ECO:0000256" key="2">
    <source>
        <dbReference type="ARBA" id="ARBA00007957"/>
    </source>
</evidence>
<evidence type="ECO:0000256" key="10">
    <source>
        <dbReference type="PIRSR" id="PIRSR602481-2"/>
    </source>
</evidence>
<organism evidence="11 12">
    <name type="scientific">Limosilactobacillus equigenerosi DSM 18793 = JCM 14505</name>
    <dbReference type="NCBI Taxonomy" id="1423742"/>
    <lineage>
        <taxon>Bacteria</taxon>
        <taxon>Bacillati</taxon>
        <taxon>Bacillota</taxon>
        <taxon>Bacilli</taxon>
        <taxon>Lactobacillales</taxon>
        <taxon>Lactobacillaceae</taxon>
        <taxon>Limosilactobacillus</taxon>
    </lineage>
</organism>
<comment type="caution">
    <text evidence="11">The sequence shown here is derived from an EMBL/GenBank/DDBJ whole genome shotgun (WGS) entry which is preliminary data.</text>
</comment>
<evidence type="ECO:0000256" key="3">
    <source>
        <dbReference type="ARBA" id="ARBA00022490"/>
    </source>
</evidence>
<evidence type="ECO:0000256" key="8">
    <source>
        <dbReference type="ARBA" id="ARBA00023163"/>
    </source>
</evidence>
<dbReference type="CDD" id="cd07153">
    <property type="entry name" value="Fur_like"/>
    <property type="match status" value="1"/>
</dbReference>
<evidence type="ECO:0000256" key="1">
    <source>
        <dbReference type="ARBA" id="ARBA00004496"/>
    </source>
</evidence>
<evidence type="ECO:0000256" key="5">
    <source>
        <dbReference type="ARBA" id="ARBA00022833"/>
    </source>
</evidence>
<dbReference type="PATRIC" id="fig|1423742.4.peg.1116"/>
<dbReference type="RefSeq" id="WP_054652180.1">
    <property type="nucleotide sequence ID" value="NZ_AZGC01000026.1"/>
</dbReference>
<comment type="subcellular location">
    <subcellularLocation>
        <location evidence="1">Cytoplasm</location>
    </subcellularLocation>
</comment>
<dbReference type="GO" id="GO:0005737">
    <property type="term" value="C:cytoplasm"/>
    <property type="evidence" value="ECO:0007669"/>
    <property type="project" value="UniProtKB-SubCell"/>
</dbReference>
<keyword evidence="7" id="KW-0238">DNA-binding</keyword>
<evidence type="ECO:0000256" key="7">
    <source>
        <dbReference type="ARBA" id="ARBA00023125"/>
    </source>
</evidence>
<dbReference type="GO" id="GO:0045892">
    <property type="term" value="P:negative regulation of DNA-templated transcription"/>
    <property type="evidence" value="ECO:0007669"/>
    <property type="project" value="TreeGrafter"/>
</dbReference>
<feature type="binding site" evidence="10">
    <location>
        <position position="94"/>
    </location>
    <ligand>
        <name>Fe cation</name>
        <dbReference type="ChEBI" id="CHEBI:24875"/>
    </ligand>
</feature>
<feature type="binding site" evidence="9">
    <location>
        <position position="100"/>
    </location>
    <ligand>
        <name>Zn(2+)</name>
        <dbReference type="ChEBI" id="CHEBI:29105"/>
    </ligand>
</feature>
<keyword evidence="10" id="KW-0408">Iron</keyword>
<dbReference type="GO" id="GO:0008270">
    <property type="term" value="F:zinc ion binding"/>
    <property type="evidence" value="ECO:0007669"/>
    <property type="project" value="TreeGrafter"/>
</dbReference>
<dbReference type="InterPro" id="IPR036390">
    <property type="entry name" value="WH_DNA-bd_sf"/>
</dbReference>
<dbReference type="OrthoDB" id="8659436at2"/>
<dbReference type="GO" id="GO:0000976">
    <property type="term" value="F:transcription cis-regulatory region binding"/>
    <property type="evidence" value="ECO:0007669"/>
    <property type="project" value="TreeGrafter"/>
</dbReference>
<gene>
    <name evidence="11" type="ORF">FC21_GL001074</name>
</gene>
<keyword evidence="6" id="KW-0805">Transcription regulation</keyword>
<feature type="binding site" evidence="9">
    <location>
        <position position="142"/>
    </location>
    <ligand>
        <name>Zn(2+)</name>
        <dbReference type="ChEBI" id="CHEBI:29105"/>
    </ligand>
</feature>
<name>A0A0R1UU81_9LACO</name>
<keyword evidence="8" id="KW-0804">Transcription</keyword>
<evidence type="ECO:0000313" key="11">
    <source>
        <dbReference type="EMBL" id="KRL95027.1"/>
    </source>
</evidence>
<dbReference type="PANTHER" id="PTHR33202">
    <property type="entry name" value="ZINC UPTAKE REGULATION PROTEIN"/>
    <property type="match status" value="1"/>
</dbReference>
<dbReference type="GO" id="GO:1900376">
    <property type="term" value="P:regulation of secondary metabolite biosynthetic process"/>
    <property type="evidence" value="ECO:0007669"/>
    <property type="project" value="TreeGrafter"/>
</dbReference>
<dbReference type="InterPro" id="IPR002481">
    <property type="entry name" value="FUR"/>
</dbReference>
<feature type="binding site" evidence="10">
    <location>
        <position position="131"/>
    </location>
    <ligand>
        <name>Fe cation</name>
        <dbReference type="ChEBI" id="CHEBI:24875"/>
    </ligand>
</feature>
<dbReference type="EMBL" id="AZGC01000026">
    <property type="protein sequence ID" value="KRL95027.1"/>
    <property type="molecule type" value="Genomic_DNA"/>
</dbReference>
<dbReference type="STRING" id="417373.GCA_001570685_00173"/>
<dbReference type="AlphaFoldDB" id="A0A0R1UU81"/>
<comment type="cofactor">
    <cofactor evidence="9">
        <name>Zn(2+)</name>
        <dbReference type="ChEBI" id="CHEBI:29105"/>
    </cofactor>
    <text evidence="9">Binds 1 zinc ion per subunit.</text>
</comment>
<accession>A0A0R1UU81</accession>
<dbReference type="PANTHER" id="PTHR33202:SF1">
    <property type="entry name" value="FERRIC UPTAKE REGULATION PROTEIN"/>
    <property type="match status" value="1"/>
</dbReference>